<protein>
    <submittedName>
        <fullName evidence="2">Uncharacterized protein</fullName>
    </submittedName>
</protein>
<reference evidence="2 3" key="1">
    <citation type="submission" date="2019-09" db="EMBL/GenBank/DDBJ databases">
        <title>Phylogeny of genus Pseudoclavibacter and closely related genus.</title>
        <authorList>
            <person name="Li Y."/>
        </authorList>
    </citation>
    <scope>NUCLEOTIDE SEQUENCE [LARGE SCALE GENOMIC DNA]</scope>
    <source>
        <strain evidence="2 3">DSM 23821</strain>
    </source>
</reference>
<organism evidence="2 3">
    <name type="scientific">Pseudoclavibacter chungangensis</name>
    <dbReference type="NCBI Taxonomy" id="587635"/>
    <lineage>
        <taxon>Bacteria</taxon>
        <taxon>Bacillati</taxon>
        <taxon>Actinomycetota</taxon>
        <taxon>Actinomycetes</taxon>
        <taxon>Micrococcales</taxon>
        <taxon>Microbacteriaceae</taxon>
        <taxon>Pseudoclavibacter</taxon>
    </lineage>
</organism>
<keyword evidence="1" id="KW-0732">Signal</keyword>
<dbReference type="EMBL" id="WBJZ01000002">
    <property type="protein sequence ID" value="KAB1662155.1"/>
    <property type="molecule type" value="Genomic_DNA"/>
</dbReference>
<dbReference type="AlphaFoldDB" id="A0A7J5C0K8"/>
<keyword evidence="3" id="KW-1185">Reference proteome</keyword>
<sequence>MLTLVQLWVLTWTVAPAFDAPIVADGAGPRVPTIDDNGSEPTHDAEAAQLEPELEAMVVSVVMFYRDAQRVADEVQGSASPWRAVRAAGERMAGLGPPEISMERLRSYGVQRASDSEGAVPARPALAISPRPGAAAREALIARLADEWRETLDDLADR</sequence>
<comment type="caution">
    <text evidence="2">The sequence shown here is derived from an EMBL/GenBank/DDBJ whole genome shotgun (WGS) entry which is preliminary data.</text>
</comment>
<name>A0A7J5C0K8_9MICO</name>
<feature type="signal peptide" evidence="1">
    <location>
        <begin position="1"/>
        <end position="17"/>
    </location>
</feature>
<evidence type="ECO:0000313" key="2">
    <source>
        <dbReference type="EMBL" id="KAB1662155.1"/>
    </source>
</evidence>
<gene>
    <name evidence="2" type="ORF">F8O01_01405</name>
</gene>
<feature type="chain" id="PRO_5038884781" evidence="1">
    <location>
        <begin position="18"/>
        <end position="158"/>
    </location>
</feature>
<accession>A0A7J5C0K8</accession>
<evidence type="ECO:0000313" key="3">
    <source>
        <dbReference type="Proteomes" id="UP000467240"/>
    </source>
</evidence>
<proteinExistence type="predicted"/>
<dbReference type="Proteomes" id="UP000467240">
    <property type="component" value="Unassembled WGS sequence"/>
</dbReference>
<dbReference type="RefSeq" id="WP_158039076.1">
    <property type="nucleotide sequence ID" value="NZ_JACCFV010000001.1"/>
</dbReference>
<evidence type="ECO:0000256" key="1">
    <source>
        <dbReference type="SAM" id="SignalP"/>
    </source>
</evidence>